<dbReference type="PANTHER" id="PTHR30086:SF20">
    <property type="entry name" value="ARGININE EXPORTER PROTEIN ARGO-RELATED"/>
    <property type="match status" value="1"/>
</dbReference>
<evidence type="ECO:0000256" key="5">
    <source>
        <dbReference type="ARBA" id="ARBA00023136"/>
    </source>
</evidence>
<dbReference type="PANTHER" id="PTHR30086">
    <property type="entry name" value="ARGININE EXPORTER PROTEIN ARGO"/>
    <property type="match status" value="1"/>
</dbReference>
<dbReference type="RefSeq" id="WP_106338847.1">
    <property type="nucleotide sequence ID" value="NZ_PVZS01000026.1"/>
</dbReference>
<protein>
    <recommendedName>
        <fullName evidence="9">Threonine transporter RhtB</fullName>
    </recommendedName>
</protein>
<keyword evidence="5 6" id="KW-0472">Membrane</keyword>
<dbReference type="InterPro" id="IPR001123">
    <property type="entry name" value="LeuE-type"/>
</dbReference>
<name>A0A2T1HP35_9HYPH</name>
<dbReference type="GO" id="GO:0005886">
    <property type="term" value="C:plasma membrane"/>
    <property type="evidence" value="ECO:0007669"/>
    <property type="project" value="UniProtKB-SubCell"/>
</dbReference>
<evidence type="ECO:0000313" key="8">
    <source>
        <dbReference type="Proteomes" id="UP000239772"/>
    </source>
</evidence>
<evidence type="ECO:0008006" key="9">
    <source>
        <dbReference type="Google" id="ProtNLM"/>
    </source>
</evidence>
<evidence type="ECO:0000256" key="2">
    <source>
        <dbReference type="ARBA" id="ARBA00022475"/>
    </source>
</evidence>
<comment type="caution">
    <text evidence="7">The sequence shown here is derived from an EMBL/GenBank/DDBJ whole genome shotgun (WGS) entry which is preliminary data.</text>
</comment>
<keyword evidence="8" id="KW-1185">Reference proteome</keyword>
<keyword evidence="2" id="KW-1003">Cell membrane</keyword>
<keyword evidence="4 6" id="KW-1133">Transmembrane helix</keyword>
<feature type="transmembrane region" description="Helical" evidence="6">
    <location>
        <begin position="133"/>
        <end position="158"/>
    </location>
</feature>
<comment type="subcellular location">
    <subcellularLocation>
        <location evidence="1">Cell membrane</location>
        <topology evidence="1">Multi-pass membrane protein</topology>
    </subcellularLocation>
</comment>
<evidence type="ECO:0000256" key="3">
    <source>
        <dbReference type="ARBA" id="ARBA00022692"/>
    </source>
</evidence>
<feature type="transmembrane region" description="Helical" evidence="6">
    <location>
        <begin position="170"/>
        <end position="191"/>
    </location>
</feature>
<dbReference type="AlphaFoldDB" id="A0A2T1HP35"/>
<sequence length="192" mass="19434">MPPPLPLPSFVAAAALLAAPGPTNALLASAGAQRGHWRRLLGLAVCTALGYLASVALLARYASPILADFPWAASGVRVLCAAWLLCCARRLWRGPARPGAASIGPAQALMTTLVNPKALVFALSLAPAEPEALLPFVAGIASTALLTSLAWGALGCWIARELADHLPSRALDRAGAGVLAAFASAMAASALG</sequence>
<organism evidence="7 8">
    <name type="scientific">Alsobacter soli</name>
    <dbReference type="NCBI Taxonomy" id="2109933"/>
    <lineage>
        <taxon>Bacteria</taxon>
        <taxon>Pseudomonadati</taxon>
        <taxon>Pseudomonadota</taxon>
        <taxon>Alphaproteobacteria</taxon>
        <taxon>Hyphomicrobiales</taxon>
        <taxon>Alsobacteraceae</taxon>
        <taxon>Alsobacter</taxon>
    </lineage>
</organism>
<evidence type="ECO:0000256" key="4">
    <source>
        <dbReference type="ARBA" id="ARBA00022989"/>
    </source>
</evidence>
<dbReference type="GO" id="GO:0015171">
    <property type="term" value="F:amino acid transmembrane transporter activity"/>
    <property type="evidence" value="ECO:0007669"/>
    <property type="project" value="TreeGrafter"/>
</dbReference>
<evidence type="ECO:0000256" key="1">
    <source>
        <dbReference type="ARBA" id="ARBA00004651"/>
    </source>
</evidence>
<evidence type="ECO:0000313" key="7">
    <source>
        <dbReference type="EMBL" id="PSC03377.1"/>
    </source>
</evidence>
<gene>
    <name evidence="7" type="ORF">SLNSH_19105</name>
</gene>
<evidence type="ECO:0000256" key="6">
    <source>
        <dbReference type="SAM" id="Phobius"/>
    </source>
</evidence>
<accession>A0A2T1HP35</accession>
<dbReference type="OrthoDB" id="6710777at2"/>
<dbReference type="Pfam" id="PF01810">
    <property type="entry name" value="LysE"/>
    <property type="match status" value="1"/>
</dbReference>
<dbReference type="EMBL" id="PVZS01000026">
    <property type="protein sequence ID" value="PSC03377.1"/>
    <property type="molecule type" value="Genomic_DNA"/>
</dbReference>
<dbReference type="Proteomes" id="UP000239772">
    <property type="component" value="Unassembled WGS sequence"/>
</dbReference>
<keyword evidence="3 6" id="KW-0812">Transmembrane</keyword>
<reference evidence="8" key="1">
    <citation type="submission" date="2018-03" db="EMBL/GenBank/DDBJ databases">
        <authorList>
            <person name="Sun L."/>
            <person name="Liu H."/>
            <person name="Chen W."/>
            <person name="Huang K."/>
            <person name="Liu W."/>
            <person name="Gao X."/>
        </authorList>
    </citation>
    <scope>NUCLEOTIDE SEQUENCE [LARGE SCALE GENOMIC DNA]</scope>
    <source>
        <strain evidence="8">SH9</strain>
    </source>
</reference>
<proteinExistence type="predicted"/>
<feature type="transmembrane region" description="Helical" evidence="6">
    <location>
        <begin position="40"/>
        <end position="59"/>
    </location>
</feature>
<dbReference type="GO" id="GO:0033228">
    <property type="term" value="P:cysteine export across plasma membrane"/>
    <property type="evidence" value="ECO:0007669"/>
    <property type="project" value="TreeGrafter"/>
</dbReference>